<dbReference type="Gene3D" id="3.40.50.1820">
    <property type="entry name" value="alpha/beta hydrolase"/>
    <property type="match status" value="1"/>
</dbReference>
<feature type="domain" description="AB hydrolase-1" evidence="2">
    <location>
        <begin position="111"/>
        <end position="208"/>
    </location>
</feature>
<evidence type="ECO:0000259" key="2">
    <source>
        <dbReference type="Pfam" id="PF00561"/>
    </source>
</evidence>
<evidence type="ECO:0000313" key="4">
    <source>
        <dbReference type="Proteomes" id="UP001601442"/>
    </source>
</evidence>
<proteinExistence type="predicted"/>
<dbReference type="SUPFAM" id="SSF53474">
    <property type="entry name" value="alpha/beta-Hydrolases"/>
    <property type="match status" value="1"/>
</dbReference>
<dbReference type="Proteomes" id="UP001601442">
    <property type="component" value="Unassembled WGS sequence"/>
</dbReference>
<dbReference type="GO" id="GO:0016787">
    <property type="term" value="F:hydrolase activity"/>
    <property type="evidence" value="ECO:0007669"/>
    <property type="project" value="UniProtKB-KW"/>
</dbReference>
<comment type="caution">
    <text evidence="3">The sequence shown here is derived from an EMBL/GenBank/DDBJ whole genome shotgun (WGS) entry which is preliminary data.</text>
</comment>
<reference evidence="3 4" key="1">
    <citation type="submission" date="2024-10" db="EMBL/GenBank/DDBJ databases">
        <title>The Natural Products Discovery Center: Release of the First 8490 Sequenced Strains for Exploring Actinobacteria Biosynthetic Diversity.</title>
        <authorList>
            <person name="Kalkreuter E."/>
            <person name="Kautsar S.A."/>
            <person name="Yang D."/>
            <person name="Bader C.D."/>
            <person name="Teijaro C.N."/>
            <person name="Fluegel L."/>
            <person name="Davis C.M."/>
            <person name="Simpson J.R."/>
            <person name="Lauterbach L."/>
            <person name="Steele A.D."/>
            <person name="Gui C."/>
            <person name="Meng S."/>
            <person name="Li G."/>
            <person name="Viehrig K."/>
            <person name="Ye F."/>
            <person name="Su P."/>
            <person name="Kiefer A.F."/>
            <person name="Nichols A."/>
            <person name="Cepeda A.J."/>
            <person name="Yan W."/>
            <person name="Fan B."/>
            <person name="Jiang Y."/>
            <person name="Adhikari A."/>
            <person name="Zheng C.-J."/>
            <person name="Schuster L."/>
            <person name="Cowan T.M."/>
            <person name="Smanski M.J."/>
            <person name="Chevrette M.G."/>
            <person name="De Carvalho L.P.S."/>
            <person name="Shen B."/>
        </authorList>
    </citation>
    <scope>NUCLEOTIDE SEQUENCE [LARGE SCALE GENOMIC DNA]</scope>
    <source>
        <strain evidence="3 4">NPDC004119</strain>
    </source>
</reference>
<feature type="compositionally biased region" description="Low complexity" evidence="1">
    <location>
        <begin position="1"/>
        <end position="12"/>
    </location>
</feature>
<protein>
    <submittedName>
        <fullName evidence="3">Alpha/beta hydrolase</fullName>
    </submittedName>
</protein>
<organism evidence="3 4">
    <name type="scientific">Nocardia aobensis</name>
    <dbReference type="NCBI Taxonomy" id="257277"/>
    <lineage>
        <taxon>Bacteria</taxon>
        <taxon>Bacillati</taxon>
        <taxon>Actinomycetota</taxon>
        <taxon>Actinomycetes</taxon>
        <taxon>Mycobacteriales</taxon>
        <taxon>Nocardiaceae</taxon>
        <taxon>Nocardia</taxon>
    </lineage>
</organism>
<evidence type="ECO:0000256" key="1">
    <source>
        <dbReference type="SAM" id="MobiDB-lite"/>
    </source>
</evidence>
<gene>
    <name evidence="3" type="ORF">ACFYU5_13155</name>
</gene>
<dbReference type="InterPro" id="IPR029058">
    <property type="entry name" value="AB_hydrolase_fold"/>
</dbReference>
<sequence length="387" mass="40377">MTAAAEQPAPAASRLITPAAKQTGTPGADGRLPAAAKRHPARTARHLHVAAAIPRPRAQHSASIPIATASDGRPHLLDAHRSAAAPERVVTEAGGIAVSGLLMRAREPRAVLVALHGGATTSGYFDCPGHPELSLLRTAGDLGFTVLALDRPGYGASAPYADRLWDPRRRVDLMYSAVAQLLPDARDAGILLIAHSAGCELALRMAADDRGRDLLGLEVAGTGREYSAAAATMLSGPRGPGARPRGLNELLWQPARLYPPDLVGGAAIAANGPRLEAATVTDWADSEFPALAGRIRVPVRFTLGDHERVWRNDPDGMAHVGTAFTTAPRVVLNRQPGSGHNLSVGRSARAYHLGVLAFAEECLLAAGDGFSCSATQFDGADGTRPGR</sequence>
<dbReference type="InterPro" id="IPR000073">
    <property type="entry name" value="AB_hydrolase_1"/>
</dbReference>
<name>A0ABW6P1Q2_9NOCA</name>
<dbReference type="RefSeq" id="WP_387393851.1">
    <property type="nucleotide sequence ID" value="NZ_JBIAMT010000002.1"/>
</dbReference>
<feature type="region of interest" description="Disordered" evidence="1">
    <location>
        <begin position="1"/>
        <end position="41"/>
    </location>
</feature>
<dbReference type="EMBL" id="JBIAMT010000002">
    <property type="protein sequence ID" value="MFF0497352.1"/>
    <property type="molecule type" value="Genomic_DNA"/>
</dbReference>
<dbReference type="Pfam" id="PF00561">
    <property type="entry name" value="Abhydrolase_1"/>
    <property type="match status" value="1"/>
</dbReference>
<accession>A0ABW6P1Q2</accession>
<keyword evidence="4" id="KW-1185">Reference proteome</keyword>
<evidence type="ECO:0000313" key="3">
    <source>
        <dbReference type="EMBL" id="MFF0497352.1"/>
    </source>
</evidence>
<keyword evidence="3" id="KW-0378">Hydrolase</keyword>